<proteinExistence type="predicted"/>
<dbReference type="RefSeq" id="WP_373294516.1">
    <property type="nucleotide sequence ID" value="NZ_BMMM01000008.1"/>
</dbReference>
<accession>A0A917Y5V5</accession>
<dbReference type="InterPro" id="IPR027417">
    <property type="entry name" value="P-loop_NTPase"/>
</dbReference>
<gene>
    <name evidence="1" type="ORF">GCM10011579_047000</name>
</gene>
<sequence length="109" mass="11630">MCASLVGELLRSAPGLRVLAVGRRPLGVGGERLFPLAPLSEPEAVELFAERAAARVCGFALHDDNRSDVRELCRRLDGIPLAIELAAGRLSTLSPAQLLSRTGRRSSRG</sequence>
<evidence type="ECO:0000313" key="2">
    <source>
        <dbReference type="Proteomes" id="UP000600365"/>
    </source>
</evidence>
<dbReference type="SUPFAM" id="SSF52540">
    <property type="entry name" value="P-loop containing nucleoside triphosphate hydrolases"/>
    <property type="match status" value="1"/>
</dbReference>
<reference evidence="1 2" key="1">
    <citation type="journal article" date="2014" name="Int. J. Syst. Evol. Microbiol.">
        <title>Complete genome sequence of Corynebacterium casei LMG S-19264T (=DSM 44701T), isolated from a smear-ripened cheese.</title>
        <authorList>
            <consortium name="US DOE Joint Genome Institute (JGI-PGF)"/>
            <person name="Walter F."/>
            <person name="Albersmeier A."/>
            <person name="Kalinowski J."/>
            <person name="Ruckert C."/>
        </authorList>
    </citation>
    <scope>NUCLEOTIDE SEQUENCE [LARGE SCALE GENOMIC DNA]</scope>
    <source>
        <strain evidence="1 2">CGMCC 4.7111</strain>
    </source>
</reference>
<keyword evidence="2" id="KW-1185">Reference proteome</keyword>
<name>A0A917Y5V5_9ACTN</name>
<dbReference type="AlphaFoldDB" id="A0A917Y5V5"/>
<evidence type="ECO:0000313" key="1">
    <source>
        <dbReference type="EMBL" id="GGN71006.1"/>
    </source>
</evidence>
<dbReference type="EMBL" id="BMMM01000008">
    <property type="protein sequence ID" value="GGN71006.1"/>
    <property type="molecule type" value="Genomic_DNA"/>
</dbReference>
<dbReference type="PANTHER" id="PTHR47691:SF3">
    <property type="entry name" value="HTH-TYPE TRANSCRIPTIONAL REGULATOR RV0890C-RELATED"/>
    <property type="match status" value="1"/>
</dbReference>
<dbReference type="PANTHER" id="PTHR47691">
    <property type="entry name" value="REGULATOR-RELATED"/>
    <property type="match status" value="1"/>
</dbReference>
<dbReference type="Proteomes" id="UP000600365">
    <property type="component" value="Unassembled WGS sequence"/>
</dbReference>
<organism evidence="1 2">
    <name type="scientific">Streptomyces albiflavescens</name>
    <dbReference type="NCBI Taxonomy" id="1623582"/>
    <lineage>
        <taxon>Bacteria</taxon>
        <taxon>Bacillati</taxon>
        <taxon>Actinomycetota</taxon>
        <taxon>Actinomycetes</taxon>
        <taxon>Kitasatosporales</taxon>
        <taxon>Streptomycetaceae</taxon>
        <taxon>Streptomyces</taxon>
    </lineage>
</organism>
<protein>
    <submittedName>
        <fullName evidence="1">Uncharacterized protein</fullName>
    </submittedName>
</protein>
<comment type="caution">
    <text evidence="1">The sequence shown here is derived from an EMBL/GenBank/DDBJ whole genome shotgun (WGS) entry which is preliminary data.</text>
</comment>